<dbReference type="OrthoDB" id="275270at2"/>
<dbReference type="EMBL" id="NQWI01000021">
    <property type="protein sequence ID" value="PDW03794.1"/>
    <property type="molecule type" value="Genomic_DNA"/>
</dbReference>
<dbReference type="AlphaFoldDB" id="A0A2A6RL00"/>
<feature type="signal peptide" evidence="1">
    <location>
        <begin position="1"/>
        <end position="25"/>
    </location>
</feature>
<comment type="caution">
    <text evidence="2">The sequence shown here is derived from an EMBL/GenBank/DDBJ whole genome shotgun (WGS) entry which is preliminary data.</text>
</comment>
<dbReference type="PROSITE" id="PS51257">
    <property type="entry name" value="PROKAR_LIPOPROTEIN"/>
    <property type="match status" value="1"/>
</dbReference>
<dbReference type="RefSeq" id="WP_097643369.1">
    <property type="nucleotide sequence ID" value="NZ_NQWI01000021.1"/>
</dbReference>
<keyword evidence="3" id="KW-1185">Reference proteome</keyword>
<evidence type="ECO:0000313" key="3">
    <source>
        <dbReference type="Proteomes" id="UP000220527"/>
    </source>
</evidence>
<dbReference type="Gene3D" id="2.60.120.260">
    <property type="entry name" value="Galactose-binding domain-like"/>
    <property type="match status" value="1"/>
</dbReference>
<organism evidence="2 3">
    <name type="scientific">Candidatus Viridilinea mediisalina</name>
    <dbReference type="NCBI Taxonomy" id="2024553"/>
    <lineage>
        <taxon>Bacteria</taxon>
        <taxon>Bacillati</taxon>
        <taxon>Chloroflexota</taxon>
        <taxon>Chloroflexia</taxon>
        <taxon>Chloroflexales</taxon>
        <taxon>Chloroflexineae</taxon>
        <taxon>Oscillochloridaceae</taxon>
        <taxon>Candidatus Viridilinea</taxon>
    </lineage>
</organism>
<protein>
    <submittedName>
        <fullName evidence="2">Uncharacterized protein</fullName>
    </submittedName>
</protein>
<name>A0A2A6RL00_9CHLR</name>
<proteinExistence type="predicted"/>
<sequence>MKLKLVLIVALLTLLLSACTSFSSAEPQATLTPTLGDATALLEPTPTLPLFAFEPLPTALPASTPTATPPAANPADLLARLDAHARPLRDQVELARALGSCRPAPDECPTVARETPLDVEVGYTRPFFVTNFDDNTNFELNAQLHYAGPVVLMYVEEGLSFNQAALEWAAQHFEQEIYPRTREIFGSEAQPGVDGDLRITILNARDPSGRVLGYYSSQDSLPRQVNRYSNEREMFFMNIALMPFEDPKYLDVLAHEFQHMIHQHEQPGSAIWFNEGASQLASDLNGYVHHSFPLLYLANPDVQLTSWRSGPGRSGGHYGAAHLFMRYIYAQYAGEAQIRPLIRANAGKNLEAFVTLAAQTHPDIQSFGTLVANWAVANLIDDPEVGDGRYTYATGHELPNLLTQRIRPVPVALGRHPGSLAQFGAAYMELPNNASHVSFEGASLVPLVGAQPLGQSAWWSFYGDDSVATLTGAFDLRELERATLQFDAWYEIELDYDYAFVSVSTDDGLTWETLPGTLTTDYDPQGVNYGFGITGISGHPGADLDDHVRGIWVEERMDLTPYVGQEILLRFWQINDQALEGAGIMLDNIAIPELDFLDDAESDAAGWAADGFVRVSGELPQQWEVRLVRRPANGLMQVENLEVAADGSAEAQLQPDERAVLVLVPTTPHTQERASYVVLVE</sequence>
<keyword evidence="1" id="KW-0732">Signal</keyword>
<accession>A0A2A6RL00</accession>
<feature type="chain" id="PRO_5012992612" evidence="1">
    <location>
        <begin position="26"/>
        <end position="681"/>
    </location>
</feature>
<dbReference type="Proteomes" id="UP000220527">
    <property type="component" value="Unassembled WGS sequence"/>
</dbReference>
<reference evidence="3" key="1">
    <citation type="submission" date="2017-08" db="EMBL/GenBank/DDBJ databases">
        <authorList>
            <person name="Grouzdev D.S."/>
            <person name="Gaisin V.A."/>
            <person name="Rysina M.S."/>
            <person name="Gorlenko V.M."/>
        </authorList>
    </citation>
    <scope>NUCLEOTIDE SEQUENCE [LARGE SCALE GENOMIC DNA]</scope>
    <source>
        <strain evidence="3">Kir15-3F</strain>
    </source>
</reference>
<evidence type="ECO:0000256" key="1">
    <source>
        <dbReference type="SAM" id="SignalP"/>
    </source>
</evidence>
<dbReference type="Pfam" id="PF20773">
    <property type="entry name" value="InhA-like_MAM"/>
    <property type="match status" value="1"/>
</dbReference>
<gene>
    <name evidence="2" type="ORF">CJ255_06985</name>
</gene>
<evidence type="ECO:0000313" key="2">
    <source>
        <dbReference type="EMBL" id="PDW03794.1"/>
    </source>
</evidence>